<gene>
    <name evidence="5" type="ORF">AVDCRST_MAG26-3099</name>
</gene>
<dbReference type="GO" id="GO:0036243">
    <property type="term" value="F:succinate-semialdehyde dehydrogenase (NADP+) activity"/>
    <property type="evidence" value="ECO:0007669"/>
    <property type="project" value="UniProtKB-EC"/>
</dbReference>
<organism evidence="5">
    <name type="scientific">uncultured Chloroflexia bacterium</name>
    <dbReference type="NCBI Taxonomy" id="1672391"/>
    <lineage>
        <taxon>Bacteria</taxon>
        <taxon>Bacillati</taxon>
        <taxon>Chloroflexota</taxon>
        <taxon>Chloroflexia</taxon>
        <taxon>environmental samples</taxon>
    </lineage>
</organism>
<dbReference type="EMBL" id="CADCTK010000720">
    <property type="protein sequence ID" value="CAA9276623.1"/>
    <property type="molecule type" value="Genomic_DNA"/>
</dbReference>
<dbReference type="Pfam" id="PF00171">
    <property type="entry name" value="Aldedh"/>
    <property type="match status" value="1"/>
</dbReference>
<dbReference type="InterPro" id="IPR044148">
    <property type="entry name" value="ALDH_GabD1-like"/>
</dbReference>
<dbReference type="AlphaFoldDB" id="A0A6J4JHT1"/>
<name>A0A6J4JHT1_9CHLR</name>
<evidence type="ECO:0000256" key="3">
    <source>
        <dbReference type="ARBA" id="ARBA00023002"/>
    </source>
</evidence>
<dbReference type="SUPFAM" id="SSF53720">
    <property type="entry name" value="ALDH-like"/>
    <property type="match status" value="1"/>
</dbReference>
<reference evidence="5" key="1">
    <citation type="submission" date="2020-02" db="EMBL/GenBank/DDBJ databases">
        <authorList>
            <person name="Meier V. D."/>
        </authorList>
    </citation>
    <scope>NUCLEOTIDE SEQUENCE</scope>
    <source>
        <strain evidence="5">AVDCRST_MAG26</strain>
    </source>
</reference>
<dbReference type="InterPro" id="IPR047110">
    <property type="entry name" value="GABD/Sad-like"/>
</dbReference>
<dbReference type="Gene3D" id="3.40.605.10">
    <property type="entry name" value="Aldehyde Dehydrogenase, Chain A, domain 1"/>
    <property type="match status" value="1"/>
</dbReference>
<evidence type="ECO:0000259" key="4">
    <source>
        <dbReference type="Pfam" id="PF00171"/>
    </source>
</evidence>
<dbReference type="FunFam" id="3.40.605.10:FF:000012">
    <property type="entry name" value="NAD-dependent succinate-semialdehyde dehydrogenase"/>
    <property type="match status" value="1"/>
</dbReference>
<accession>A0A6J4JHT1</accession>
<keyword evidence="2" id="KW-0521">NADP</keyword>
<dbReference type="InterPro" id="IPR016163">
    <property type="entry name" value="Ald_DH_C"/>
</dbReference>
<sequence>MGIATINPATGETLKTFDPLSEAELDAKLQHAADTFRSYRRSSYAERAAYLLRAAETLEAAREVFGRIMTTEMGKPLQAACDEAAKCARACRYYAENGEQLLADETVATDATHSFIRYQPIGPVLAVMPWNFPFWQVFRFAAPALMAGNVGLLKHASNVPQCALAIEDIFLQAGFPEGVFQTLLIGSDQVGRVLDDPRVAAATLTGSEGAGSEVASRAGTQIKKTVLELGGSDPFVVMPSADLDAAVRTAINARAINNGQSCIAAKRFIVAEEIADEFEQRFVEGMAALKVGDPMDAETNIGPLATEGILDDLDQQVRKSVEAGARLLTGGERLQRPGNYYPPTVLADIPAGSPAYREETFGPVAALFRVPDVDDAIRLANDTTFGLGSSVWTNDPEERARFVDEIEAGQVFVNGMVVSDPRLPFGGVKRSGYGRELGAYGIREFVNVKTVWIKDDARPNEDTTE</sequence>
<dbReference type="InterPro" id="IPR015590">
    <property type="entry name" value="Aldehyde_DH_dom"/>
</dbReference>
<dbReference type="GO" id="GO:0004030">
    <property type="term" value="F:aldehyde dehydrogenase [NAD(P)+] activity"/>
    <property type="evidence" value="ECO:0007669"/>
    <property type="project" value="InterPro"/>
</dbReference>
<dbReference type="EC" id="1.2.1.79" evidence="5"/>
<dbReference type="CDD" id="cd07100">
    <property type="entry name" value="ALDH_SSADH1_GabD1"/>
    <property type="match status" value="1"/>
</dbReference>
<dbReference type="PANTHER" id="PTHR43217:SF1">
    <property type="entry name" value="SUCCINATE SEMIALDEHYDE DEHYDROGENASE [NAD(P)+] SAD"/>
    <property type="match status" value="1"/>
</dbReference>
<evidence type="ECO:0000256" key="2">
    <source>
        <dbReference type="ARBA" id="ARBA00022857"/>
    </source>
</evidence>
<evidence type="ECO:0000256" key="1">
    <source>
        <dbReference type="ARBA" id="ARBA00009986"/>
    </source>
</evidence>
<proteinExistence type="inferred from homology"/>
<dbReference type="InterPro" id="IPR016160">
    <property type="entry name" value="Ald_DH_CS_CYS"/>
</dbReference>
<dbReference type="PROSITE" id="PS00070">
    <property type="entry name" value="ALDEHYDE_DEHYDR_CYS"/>
    <property type="match status" value="1"/>
</dbReference>
<keyword evidence="3 5" id="KW-0560">Oxidoreductase</keyword>
<protein>
    <submittedName>
        <fullName evidence="5">Succinate-semialdehyde dehydrogenase [NAD] Succinate-semialdehyde dehydrogenase [NADP+]</fullName>
        <ecNumber evidence="5">1.2.1.24</ecNumber>
        <ecNumber evidence="5">1.2.1.79</ecNumber>
    </submittedName>
</protein>
<dbReference type="EC" id="1.2.1.24" evidence="5"/>
<dbReference type="Gene3D" id="3.40.309.10">
    <property type="entry name" value="Aldehyde Dehydrogenase, Chain A, domain 2"/>
    <property type="match status" value="1"/>
</dbReference>
<dbReference type="GO" id="GO:0004777">
    <property type="term" value="F:succinate-semialdehyde dehydrogenase (NAD+) activity"/>
    <property type="evidence" value="ECO:0007669"/>
    <property type="project" value="UniProtKB-EC"/>
</dbReference>
<comment type="similarity">
    <text evidence="1">Belongs to the aldehyde dehydrogenase family.</text>
</comment>
<dbReference type="InterPro" id="IPR016162">
    <property type="entry name" value="Ald_DH_N"/>
</dbReference>
<dbReference type="PANTHER" id="PTHR43217">
    <property type="entry name" value="SUCCINATE SEMIALDEHYDE DEHYDROGENASE [NAD(P)+] SAD"/>
    <property type="match status" value="1"/>
</dbReference>
<feature type="domain" description="Aldehyde dehydrogenase" evidence="4">
    <location>
        <begin position="3"/>
        <end position="451"/>
    </location>
</feature>
<evidence type="ECO:0000313" key="5">
    <source>
        <dbReference type="EMBL" id="CAA9276623.1"/>
    </source>
</evidence>
<dbReference type="FunFam" id="3.40.309.10:FF:000010">
    <property type="entry name" value="Gamma-aminobutyraldehyde dehydrogenase"/>
    <property type="match status" value="1"/>
</dbReference>
<dbReference type="InterPro" id="IPR016161">
    <property type="entry name" value="Ald_DH/histidinol_DH"/>
</dbReference>